<keyword evidence="3" id="KW-1185">Reference proteome</keyword>
<keyword evidence="1" id="KW-0472">Membrane</keyword>
<keyword evidence="1" id="KW-1133">Transmembrane helix</keyword>
<dbReference type="EMBL" id="PDUG01000006">
    <property type="protein sequence ID" value="PIC16511.1"/>
    <property type="molecule type" value="Genomic_DNA"/>
</dbReference>
<reference evidence="3" key="1">
    <citation type="submission" date="2017-10" db="EMBL/GenBank/DDBJ databases">
        <title>Rapid genome shrinkage in a self-fertile nematode reveals novel sperm competition proteins.</title>
        <authorList>
            <person name="Yin D."/>
            <person name="Schwarz E.M."/>
            <person name="Thomas C.G."/>
            <person name="Felde R.L."/>
            <person name="Korf I.F."/>
            <person name="Cutter A.D."/>
            <person name="Schartner C.M."/>
            <person name="Ralston E.J."/>
            <person name="Meyer B.J."/>
            <person name="Haag E.S."/>
        </authorList>
    </citation>
    <scope>NUCLEOTIDE SEQUENCE [LARGE SCALE GENOMIC DNA]</scope>
    <source>
        <strain evidence="3">JU1422</strain>
    </source>
</reference>
<dbReference type="AlphaFoldDB" id="A0A2G5SNS1"/>
<protein>
    <submittedName>
        <fullName evidence="2">Uncharacterized protein</fullName>
    </submittedName>
</protein>
<proteinExistence type="predicted"/>
<organism evidence="2 3">
    <name type="scientific">Caenorhabditis nigoni</name>
    <dbReference type="NCBI Taxonomy" id="1611254"/>
    <lineage>
        <taxon>Eukaryota</taxon>
        <taxon>Metazoa</taxon>
        <taxon>Ecdysozoa</taxon>
        <taxon>Nematoda</taxon>
        <taxon>Chromadorea</taxon>
        <taxon>Rhabditida</taxon>
        <taxon>Rhabditina</taxon>
        <taxon>Rhabditomorpha</taxon>
        <taxon>Rhabditoidea</taxon>
        <taxon>Rhabditidae</taxon>
        <taxon>Peloderinae</taxon>
        <taxon>Caenorhabditis</taxon>
    </lineage>
</organism>
<evidence type="ECO:0000256" key="1">
    <source>
        <dbReference type="SAM" id="Phobius"/>
    </source>
</evidence>
<keyword evidence="1" id="KW-0812">Transmembrane</keyword>
<comment type="caution">
    <text evidence="2">The sequence shown here is derived from an EMBL/GenBank/DDBJ whole genome shotgun (WGS) entry which is preliminary data.</text>
</comment>
<gene>
    <name evidence="2" type="primary">Cnig_chr_X.g23090</name>
    <name evidence="2" type="ORF">B9Z55_023090</name>
</gene>
<dbReference type="Proteomes" id="UP000230233">
    <property type="component" value="Chromosome X"/>
</dbReference>
<sequence length="81" mass="9527">MVHFVGWFILSDGLFCRMVYFIGWFFVGWFILSEINMTSWHASLQVCQGEAYTRFDDLISAIFLPMWFIPVDPFGGVRAEY</sequence>
<accession>A0A2G5SNS1</accession>
<evidence type="ECO:0000313" key="2">
    <source>
        <dbReference type="EMBL" id="PIC16511.1"/>
    </source>
</evidence>
<feature type="transmembrane region" description="Helical" evidence="1">
    <location>
        <begin position="6"/>
        <end position="32"/>
    </location>
</feature>
<evidence type="ECO:0000313" key="3">
    <source>
        <dbReference type="Proteomes" id="UP000230233"/>
    </source>
</evidence>
<name>A0A2G5SNS1_9PELO</name>